<evidence type="ECO:0000313" key="1">
    <source>
        <dbReference type="EMBL" id="MEQ2199094.1"/>
    </source>
</evidence>
<gene>
    <name evidence="1" type="ORF">XENOCAPTIV_024490</name>
</gene>
<dbReference type="EMBL" id="JAHRIN010022539">
    <property type="protein sequence ID" value="MEQ2199094.1"/>
    <property type="molecule type" value="Genomic_DNA"/>
</dbReference>
<reference evidence="1 2" key="1">
    <citation type="submission" date="2021-06" db="EMBL/GenBank/DDBJ databases">
        <authorList>
            <person name="Palmer J.M."/>
        </authorList>
    </citation>
    <scope>NUCLEOTIDE SEQUENCE [LARGE SCALE GENOMIC DNA]</scope>
    <source>
        <strain evidence="1 2">XC_2019</strain>
        <tissue evidence="1">Muscle</tissue>
    </source>
</reference>
<organism evidence="1 2">
    <name type="scientific">Xenoophorus captivus</name>
    <dbReference type="NCBI Taxonomy" id="1517983"/>
    <lineage>
        <taxon>Eukaryota</taxon>
        <taxon>Metazoa</taxon>
        <taxon>Chordata</taxon>
        <taxon>Craniata</taxon>
        <taxon>Vertebrata</taxon>
        <taxon>Euteleostomi</taxon>
        <taxon>Actinopterygii</taxon>
        <taxon>Neopterygii</taxon>
        <taxon>Teleostei</taxon>
        <taxon>Neoteleostei</taxon>
        <taxon>Acanthomorphata</taxon>
        <taxon>Ovalentaria</taxon>
        <taxon>Atherinomorphae</taxon>
        <taxon>Cyprinodontiformes</taxon>
        <taxon>Goodeidae</taxon>
        <taxon>Xenoophorus</taxon>
    </lineage>
</organism>
<comment type="caution">
    <text evidence="1">The sequence shown here is derived from an EMBL/GenBank/DDBJ whole genome shotgun (WGS) entry which is preliminary data.</text>
</comment>
<dbReference type="Proteomes" id="UP001434883">
    <property type="component" value="Unassembled WGS sequence"/>
</dbReference>
<keyword evidence="2" id="KW-1185">Reference proteome</keyword>
<name>A0ABV0QTF4_9TELE</name>
<protein>
    <submittedName>
        <fullName evidence="1">Uncharacterized protein</fullName>
    </submittedName>
</protein>
<evidence type="ECO:0000313" key="2">
    <source>
        <dbReference type="Proteomes" id="UP001434883"/>
    </source>
</evidence>
<feature type="non-terminal residue" evidence="1">
    <location>
        <position position="1"/>
    </location>
</feature>
<proteinExistence type="predicted"/>
<sequence>HRSQPGLYVVAVQRGRSGPVACCPHGTPGPVCVQPGAYVRVHLVPFKYASETIYYGLYQIDVVHHAPGEVLGMMRVVFIVLPEPEVCHGQRYLPHGEVTVQGLSIPFRLYASLPCEKQSSLLFTFVGSLFFNVHGQDPPVRGRLHDAGLGKVVTDDVSHIVLVGEQRAVFLCPRWYIEQGLSPPGF</sequence>
<accession>A0ABV0QTF4</accession>